<evidence type="ECO:0000313" key="1">
    <source>
        <dbReference type="EMBL" id="JAE14300.1"/>
    </source>
</evidence>
<reference evidence="1" key="1">
    <citation type="submission" date="2014-09" db="EMBL/GenBank/DDBJ databases">
        <authorList>
            <person name="Magalhaes I.L.F."/>
            <person name="Oliveira U."/>
            <person name="Santos F.R."/>
            <person name="Vidigal T.H.D.A."/>
            <person name="Brescovit A.D."/>
            <person name="Santos A.J."/>
        </authorList>
    </citation>
    <scope>NUCLEOTIDE SEQUENCE</scope>
    <source>
        <tissue evidence="1">Shoot tissue taken approximately 20 cm above the soil surface</tissue>
    </source>
</reference>
<dbReference type="EMBL" id="GBRH01183596">
    <property type="protein sequence ID" value="JAE14300.1"/>
    <property type="molecule type" value="Transcribed_RNA"/>
</dbReference>
<protein>
    <submittedName>
        <fullName evidence="1">Uncharacterized protein</fullName>
    </submittedName>
</protein>
<reference evidence="1" key="2">
    <citation type="journal article" date="2015" name="Data Brief">
        <title>Shoot transcriptome of the giant reed, Arundo donax.</title>
        <authorList>
            <person name="Barrero R.A."/>
            <person name="Guerrero F.D."/>
            <person name="Moolhuijzen P."/>
            <person name="Goolsby J.A."/>
            <person name="Tidwell J."/>
            <person name="Bellgard S.E."/>
            <person name="Bellgard M.I."/>
        </authorList>
    </citation>
    <scope>NUCLEOTIDE SEQUENCE</scope>
    <source>
        <tissue evidence="1">Shoot tissue taken approximately 20 cm above the soil surface</tissue>
    </source>
</reference>
<organism evidence="1">
    <name type="scientific">Arundo donax</name>
    <name type="common">Giant reed</name>
    <name type="synonym">Donax arundinaceus</name>
    <dbReference type="NCBI Taxonomy" id="35708"/>
    <lineage>
        <taxon>Eukaryota</taxon>
        <taxon>Viridiplantae</taxon>
        <taxon>Streptophyta</taxon>
        <taxon>Embryophyta</taxon>
        <taxon>Tracheophyta</taxon>
        <taxon>Spermatophyta</taxon>
        <taxon>Magnoliopsida</taxon>
        <taxon>Liliopsida</taxon>
        <taxon>Poales</taxon>
        <taxon>Poaceae</taxon>
        <taxon>PACMAD clade</taxon>
        <taxon>Arundinoideae</taxon>
        <taxon>Arundineae</taxon>
        <taxon>Arundo</taxon>
    </lineage>
</organism>
<accession>A0A0A9FNA6</accession>
<sequence length="45" mass="5223">MDRERPYETMGDPHQLHEECRKTQGEFAQGKGMKCRAFYFAGLGD</sequence>
<proteinExistence type="predicted"/>
<name>A0A0A9FNA6_ARUDO</name>
<dbReference type="AlphaFoldDB" id="A0A0A9FNA6"/>